<dbReference type="InterPro" id="IPR013783">
    <property type="entry name" value="Ig-like_fold"/>
</dbReference>
<accession>A0AAD7WYR6</accession>
<dbReference type="GO" id="GO:0016020">
    <property type="term" value="C:membrane"/>
    <property type="evidence" value="ECO:0007669"/>
    <property type="project" value="UniProtKB-SubCell"/>
</dbReference>
<dbReference type="InterPro" id="IPR007110">
    <property type="entry name" value="Ig-like_dom"/>
</dbReference>
<gene>
    <name evidence="11" type="ORF">AAFF_G00038730</name>
</gene>
<evidence type="ECO:0000256" key="9">
    <source>
        <dbReference type="SAM" id="Phobius"/>
    </source>
</evidence>
<dbReference type="InterPro" id="IPR013106">
    <property type="entry name" value="Ig_V-set"/>
</dbReference>
<keyword evidence="12" id="KW-1185">Reference proteome</keyword>
<evidence type="ECO:0000256" key="2">
    <source>
        <dbReference type="ARBA" id="ARBA00022692"/>
    </source>
</evidence>
<dbReference type="Pfam" id="PF13927">
    <property type="entry name" value="Ig_3"/>
    <property type="match status" value="1"/>
</dbReference>
<dbReference type="GO" id="GO:0098742">
    <property type="term" value="P:cell-cell adhesion via plasma-membrane adhesion molecules"/>
    <property type="evidence" value="ECO:0007669"/>
    <property type="project" value="TreeGrafter"/>
</dbReference>
<keyword evidence="6" id="KW-1015">Disulfide bond</keyword>
<dbReference type="InterPro" id="IPR036179">
    <property type="entry name" value="Ig-like_dom_sf"/>
</dbReference>
<dbReference type="EMBL" id="JAINUG010000012">
    <property type="protein sequence ID" value="KAJ8414671.1"/>
    <property type="molecule type" value="Genomic_DNA"/>
</dbReference>
<keyword evidence="4 9" id="KW-1133">Transmembrane helix</keyword>
<reference evidence="11" key="1">
    <citation type="journal article" date="2023" name="Science">
        <title>Genome structures resolve the early diversification of teleost fishes.</title>
        <authorList>
            <person name="Parey E."/>
            <person name="Louis A."/>
            <person name="Montfort J."/>
            <person name="Bouchez O."/>
            <person name="Roques C."/>
            <person name="Iampietro C."/>
            <person name="Lluch J."/>
            <person name="Castinel A."/>
            <person name="Donnadieu C."/>
            <person name="Desvignes T."/>
            <person name="Floi Bucao C."/>
            <person name="Jouanno E."/>
            <person name="Wen M."/>
            <person name="Mejri S."/>
            <person name="Dirks R."/>
            <person name="Jansen H."/>
            <person name="Henkel C."/>
            <person name="Chen W.J."/>
            <person name="Zahm M."/>
            <person name="Cabau C."/>
            <person name="Klopp C."/>
            <person name="Thompson A.W."/>
            <person name="Robinson-Rechavi M."/>
            <person name="Braasch I."/>
            <person name="Lecointre G."/>
            <person name="Bobe J."/>
            <person name="Postlethwait J.H."/>
            <person name="Berthelot C."/>
            <person name="Roest Crollius H."/>
            <person name="Guiguen Y."/>
        </authorList>
    </citation>
    <scope>NUCLEOTIDE SEQUENCE</scope>
    <source>
        <strain evidence="11">NC1722</strain>
    </source>
</reference>
<keyword evidence="5 9" id="KW-0472">Membrane</keyword>
<dbReference type="InterPro" id="IPR042758">
    <property type="entry name" value="IGSF11"/>
</dbReference>
<comment type="caution">
    <text evidence="11">The sequence shown here is derived from an EMBL/GenBank/DDBJ whole genome shotgun (WGS) entry which is preliminary data.</text>
</comment>
<evidence type="ECO:0000256" key="6">
    <source>
        <dbReference type="ARBA" id="ARBA00023157"/>
    </source>
</evidence>
<evidence type="ECO:0000256" key="1">
    <source>
        <dbReference type="ARBA" id="ARBA00004479"/>
    </source>
</evidence>
<dbReference type="FunFam" id="2.60.40.10:FF:000095">
    <property type="entry name" value="immunoglobulin superfamily member 11 isoform X1"/>
    <property type="match status" value="1"/>
</dbReference>
<feature type="domain" description="Ig-like" evidence="10">
    <location>
        <begin position="294"/>
        <end position="417"/>
    </location>
</feature>
<dbReference type="SMART" id="SM00409">
    <property type="entry name" value="IG"/>
    <property type="match status" value="2"/>
</dbReference>
<dbReference type="PANTHER" id="PTHR44699:SF1">
    <property type="entry name" value="IMMUNOGLOBULIN SUPERFAMILY MEMBER 11"/>
    <property type="match status" value="1"/>
</dbReference>
<dbReference type="Gene3D" id="2.60.40.10">
    <property type="entry name" value="Immunoglobulins"/>
    <property type="match status" value="2"/>
</dbReference>
<sequence length="746" mass="79202">MCAARGDTTLGRPVILAGKVTDRQAGYSHNSTSHINRKSTPGPALVISPNRRRHLAVRLWGRGESEPARVRRGAGKGVRGSAQRVRRPVVCLRDSRSAVEVPRPYEPSDHSWKSGSKALRIGAGEAHASRAAGSQLGQGGDGVLTGCLACPENTVGPRRKHLTRRHSSDSQDVPLPSHLATALAVFQRMGIKKALNQTLALEKGDVALGDVSGSGWVGGGPPTLGQAPQRRSQIKRGTAGVVISWCSSRQFVCQLSVSALCSGDVVSRPRRRKERVGSEAGKRREGMCHRWAGPHILLDEERFQSSLFKFLRWVRALEVTVSQSSIQVARGQTALLPCTFTTSAALNSLNIIWLVTPLSNAHQPVQVMIYQGGQVFIPSQLSGRVGFANTMPSTSASIFINNTQLSDTGTYQCLVNNLPDRGGRNIGIVGLTVLVPPSIPSCRIQGSLDVGSDIVLMCTSEEGIPTPTYAWEKLESVPKLPHSAMQDQMQGTVALRNISTGNSGLYQCTASNAIGKSTCLLNLQVVAPQAQSIGLIAGTIATGVLAVIICSLLVVVTLCYWKNKNKYEEDEIPNEIREDDLPPKRSSSVKAFHADASSSENDTLTSTNTYNSRYWHNPKPNYDTNSYTRYNGDTRQTFSGHAGAGAGAGAGSGVGSGVGSGAGAAPPARPAYTNGSHTLPPPKTLVVTTNSAPSPTAMVRSNGSVSLKPVPPHGQHTHSYAVSQATLERMGAVPVMVPAQSRAGSL</sequence>
<protein>
    <recommendedName>
        <fullName evidence="10">Ig-like domain-containing protein</fullName>
    </recommendedName>
</protein>
<dbReference type="InterPro" id="IPR003599">
    <property type="entry name" value="Ig_sub"/>
</dbReference>
<dbReference type="AlphaFoldDB" id="A0AAD7WYR6"/>
<evidence type="ECO:0000256" key="7">
    <source>
        <dbReference type="ARBA" id="ARBA00023319"/>
    </source>
</evidence>
<dbReference type="SUPFAM" id="SSF48726">
    <property type="entry name" value="Immunoglobulin"/>
    <property type="match status" value="2"/>
</dbReference>
<feature type="non-terminal residue" evidence="11">
    <location>
        <position position="1"/>
    </location>
</feature>
<evidence type="ECO:0000256" key="3">
    <source>
        <dbReference type="ARBA" id="ARBA00022729"/>
    </source>
</evidence>
<dbReference type="Proteomes" id="UP001221898">
    <property type="component" value="Unassembled WGS sequence"/>
</dbReference>
<name>A0AAD7WYR6_9TELE</name>
<dbReference type="Pfam" id="PF07686">
    <property type="entry name" value="V-set"/>
    <property type="match status" value="1"/>
</dbReference>
<feature type="compositionally biased region" description="Polar residues" evidence="8">
    <location>
        <begin position="596"/>
        <end position="614"/>
    </location>
</feature>
<evidence type="ECO:0000313" key="12">
    <source>
        <dbReference type="Proteomes" id="UP001221898"/>
    </source>
</evidence>
<organism evidence="11 12">
    <name type="scientific">Aldrovandia affinis</name>
    <dbReference type="NCBI Taxonomy" id="143900"/>
    <lineage>
        <taxon>Eukaryota</taxon>
        <taxon>Metazoa</taxon>
        <taxon>Chordata</taxon>
        <taxon>Craniata</taxon>
        <taxon>Vertebrata</taxon>
        <taxon>Euteleostomi</taxon>
        <taxon>Actinopterygii</taxon>
        <taxon>Neopterygii</taxon>
        <taxon>Teleostei</taxon>
        <taxon>Notacanthiformes</taxon>
        <taxon>Halosauridae</taxon>
        <taxon>Aldrovandia</taxon>
    </lineage>
</organism>
<dbReference type="PANTHER" id="PTHR44699">
    <property type="entry name" value="IMMUNOGLOBULIN SUPERFAMILY MEMBER 11"/>
    <property type="match status" value="1"/>
</dbReference>
<dbReference type="SMART" id="SM00408">
    <property type="entry name" value="IGc2"/>
    <property type="match status" value="2"/>
</dbReference>
<proteinExistence type="predicted"/>
<feature type="transmembrane region" description="Helical" evidence="9">
    <location>
        <begin position="533"/>
        <end position="561"/>
    </location>
</feature>
<dbReference type="InterPro" id="IPR003598">
    <property type="entry name" value="Ig_sub2"/>
</dbReference>
<keyword evidence="3" id="KW-0732">Signal</keyword>
<dbReference type="SMART" id="SM00406">
    <property type="entry name" value="IGv"/>
    <property type="match status" value="1"/>
</dbReference>
<feature type="compositionally biased region" description="Basic and acidic residues" evidence="8">
    <location>
        <begin position="574"/>
        <end position="583"/>
    </location>
</feature>
<feature type="domain" description="Ig-like" evidence="10">
    <location>
        <begin position="437"/>
        <end position="524"/>
    </location>
</feature>
<dbReference type="GO" id="GO:0005911">
    <property type="term" value="C:cell-cell junction"/>
    <property type="evidence" value="ECO:0007669"/>
    <property type="project" value="TreeGrafter"/>
</dbReference>
<feature type="region of interest" description="Disordered" evidence="8">
    <location>
        <begin position="574"/>
        <end position="618"/>
    </location>
</feature>
<evidence type="ECO:0000256" key="5">
    <source>
        <dbReference type="ARBA" id="ARBA00023136"/>
    </source>
</evidence>
<keyword evidence="2 9" id="KW-0812">Transmembrane</keyword>
<feature type="region of interest" description="Disordered" evidence="8">
    <location>
        <begin position="25"/>
        <end position="44"/>
    </location>
</feature>
<evidence type="ECO:0000256" key="4">
    <source>
        <dbReference type="ARBA" id="ARBA00022989"/>
    </source>
</evidence>
<evidence type="ECO:0000259" key="10">
    <source>
        <dbReference type="PROSITE" id="PS50835"/>
    </source>
</evidence>
<dbReference type="PROSITE" id="PS50835">
    <property type="entry name" value="IG_LIKE"/>
    <property type="match status" value="2"/>
</dbReference>
<evidence type="ECO:0000313" key="11">
    <source>
        <dbReference type="EMBL" id="KAJ8414671.1"/>
    </source>
</evidence>
<comment type="subcellular location">
    <subcellularLocation>
        <location evidence="1">Membrane</location>
        <topology evidence="1">Single-pass type I membrane protein</topology>
    </subcellularLocation>
</comment>
<feature type="region of interest" description="Disordered" evidence="8">
    <location>
        <begin position="657"/>
        <end position="680"/>
    </location>
</feature>
<evidence type="ECO:0000256" key="8">
    <source>
        <dbReference type="SAM" id="MobiDB-lite"/>
    </source>
</evidence>
<keyword evidence="7" id="KW-0393">Immunoglobulin domain</keyword>